<dbReference type="InterPro" id="IPR002716">
    <property type="entry name" value="PIN_dom"/>
</dbReference>
<protein>
    <submittedName>
        <fullName evidence="2">Putative PIN family toxin of toxin-antitoxin system</fullName>
    </submittedName>
</protein>
<evidence type="ECO:0000313" key="2">
    <source>
        <dbReference type="EMBL" id="RCW65690.1"/>
    </source>
</evidence>
<evidence type="ECO:0000313" key="3">
    <source>
        <dbReference type="Proteomes" id="UP000252884"/>
    </source>
</evidence>
<comment type="caution">
    <text evidence="2">The sequence shown here is derived from an EMBL/GenBank/DDBJ whole genome shotgun (WGS) entry which is preliminary data.</text>
</comment>
<dbReference type="PANTHER" id="PTHR34610:SF3">
    <property type="entry name" value="SSL7007 PROTEIN"/>
    <property type="match status" value="1"/>
</dbReference>
<dbReference type="EMBL" id="QPJK01000012">
    <property type="protein sequence ID" value="RCW65690.1"/>
    <property type="molecule type" value="Genomic_DNA"/>
</dbReference>
<feature type="domain" description="PIN" evidence="1">
    <location>
        <begin position="10"/>
        <end position="118"/>
    </location>
</feature>
<dbReference type="InterPro" id="IPR029060">
    <property type="entry name" value="PIN-like_dom_sf"/>
</dbReference>
<dbReference type="PANTHER" id="PTHR34610">
    <property type="entry name" value="SSL7007 PROTEIN"/>
    <property type="match status" value="1"/>
</dbReference>
<sequence>MRPAEAGRAVVLDTNVALDLLLFQDPRTRALQEALAQGRLHWLVLPGMREEFARVLDYPHLLAWRQAHGRSAETALAAFDAASRTVEAAPSVAVRCSDPDDQPFIDLAVAHRALLLSKDRAVLATRARLASLGVDVLQQLLTKRHAGAASHGAEDGAKLAHFPDM</sequence>
<name>A0A368XCM6_9BURK</name>
<gene>
    <name evidence="2" type="ORF">DES41_112141</name>
</gene>
<organism evidence="2 3">
    <name type="scientific">Pseudorhodoferax soli</name>
    <dbReference type="NCBI Taxonomy" id="545864"/>
    <lineage>
        <taxon>Bacteria</taxon>
        <taxon>Pseudomonadati</taxon>
        <taxon>Pseudomonadota</taxon>
        <taxon>Betaproteobacteria</taxon>
        <taxon>Burkholderiales</taxon>
        <taxon>Comamonadaceae</taxon>
    </lineage>
</organism>
<dbReference type="NCBIfam" id="TIGR00305">
    <property type="entry name" value="putative toxin-antitoxin system toxin component, PIN family"/>
    <property type="match status" value="1"/>
</dbReference>
<dbReference type="Proteomes" id="UP000252884">
    <property type="component" value="Unassembled WGS sequence"/>
</dbReference>
<dbReference type="InterPro" id="IPR002850">
    <property type="entry name" value="PIN_toxin-like"/>
</dbReference>
<dbReference type="SUPFAM" id="SSF88723">
    <property type="entry name" value="PIN domain-like"/>
    <property type="match status" value="1"/>
</dbReference>
<keyword evidence="3" id="KW-1185">Reference proteome</keyword>
<evidence type="ECO:0000259" key="1">
    <source>
        <dbReference type="Pfam" id="PF13470"/>
    </source>
</evidence>
<dbReference type="AlphaFoldDB" id="A0A368XCM6"/>
<proteinExistence type="predicted"/>
<dbReference type="OrthoDB" id="9802272at2"/>
<accession>A0A368XCM6</accession>
<reference evidence="2 3" key="1">
    <citation type="submission" date="2018-07" db="EMBL/GenBank/DDBJ databases">
        <title>Genomic Encyclopedia of Type Strains, Phase IV (KMG-IV): sequencing the most valuable type-strain genomes for metagenomic binning, comparative biology and taxonomic classification.</title>
        <authorList>
            <person name="Goeker M."/>
        </authorList>
    </citation>
    <scope>NUCLEOTIDE SEQUENCE [LARGE SCALE GENOMIC DNA]</scope>
    <source>
        <strain evidence="2 3">DSM 21634</strain>
    </source>
</reference>
<dbReference type="Pfam" id="PF13470">
    <property type="entry name" value="PIN_3"/>
    <property type="match status" value="1"/>
</dbReference>